<name>A0A6A6JT83_WESOR</name>
<evidence type="ECO:0000256" key="1">
    <source>
        <dbReference type="SAM" id="Phobius"/>
    </source>
</evidence>
<evidence type="ECO:0000313" key="2">
    <source>
        <dbReference type="EMBL" id="KAF2279475.1"/>
    </source>
</evidence>
<feature type="transmembrane region" description="Helical" evidence="1">
    <location>
        <begin position="60"/>
        <end position="80"/>
    </location>
</feature>
<keyword evidence="3" id="KW-1185">Reference proteome</keyword>
<keyword evidence="1" id="KW-0472">Membrane</keyword>
<dbReference type="RefSeq" id="XP_033657014.1">
    <property type="nucleotide sequence ID" value="XM_033793476.1"/>
</dbReference>
<gene>
    <name evidence="2" type="ORF">EI97DRAFT_177503</name>
</gene>
<organism evidence="2 3">
    <name type="scientific">Westerdykella ornata</name>
    <dbReference type="NCBI Taxonomy" id="318751"/>
    <lineage>
        <taxon>Eukaryota</taxon>
        <taxon>Fungi</taxon>
        <taxon>Dikarya</taxon>
        <taxon>Ascomycota</taxon>
        <taxon>Pezizomycotina</taxon>
        <taxon>Dothideomycetes</taxon>
        <taxon>Pleosporomycetidae</taxon>
        <taxon>Pleosporales</taxon>
        <taxon>Sporormiaceae</taxon>
        <taxon>Westerdykella</taxon>
    </lineage>
</organism>
<dbReference type="AlphaFoldDB" id="A0A6A6JT83"/>
<sequence length="99" mass="10747">MSSRGGLQEMAVNARGPYGLNAASAASKIQHIPSAPSWRSSKIDTEDCITRCRCTMHQHWQVGVLVYCVLFLSTAPLLPLPACCGARFSRENHFTILGG</sequence>
<dbReference type="Proteomes" id="UP000800097">
    <property type="component" value="Unassembled WGS sequence"/>
</dbReference>
<evidence type="ECO:0000313" key="3">
    <source>
        <dbReference type="Proteomes" id="UP000800097"/>
    </source>
</evidence>
<dbReference type="GeneID" id="54546651"/>
<accession>A0A6A6JT83</accession>
<keyword evidence="1" id="KW-1133">Transmembrane helix</keyword>
<reference evidence="2" key="1">
    <citation type="journal article" date="2020" name="Stud. Mycol.">
        <title>101 Dothideomycetes genomes: a test case for predicting lifestyles and emergence of pathogens.</title>
        <authorList>
            <person name="Haridas S."/>
            <person name="Albert R."/>
            <person name="Binder M."/>
            <person name="Bloem J."/>
            <person name="Labutti K."/>
            <person name="Salamov A."/>
            <person name="Andreopoulos B."/>
            <person name="Baker S."/>
            <person name="Barry K."/>
            <person name="Bills G."/>
            <person name="Bluhm B."/>
            <person name="Cannon C."/>
            <person name="Castanera R."/>
            <person name="Culley D."/>
            <person name="Daum C."/>
            <person name="Ezra D."/>
            <person name="Gonzalez J."/>
            <person name="Henrissat B."/>
            <person name="Kuo A."/>
            <person name="Liang C."/>
            <person name="Lipzen A."/>
            <person name="Lutzoni F."/>
            <person name="Magnuson J."/>
            <person name="Mondo S."/>
            <person name="Nolan M."/>
            <person name="Ohm R."/>
            <person name="Pangilinan J."/>
            <person name="Park H.-J."/>
            <person name="Ramirez L."/>
            <person name="Alfaro M."/>
            <person name="Sun H."/>
            <person name="Tritt A."/>
            <person name="Yoshinaga Y."/>
            <person name="Zwiers L.-H."/>
            <person name="Turgeon B."/>
            <person name="Goodwin S."/>
            <person name="Spatafora J."/>
            <person name="Crous P."/>
            <person name="Grigoriev I."/>
        </authorList>
    </citation>
    <scope>NUCLEOTIDE SEQUENCE</scope>
    <source>
        <strain evidence="2">CBS 379.55</strain>
    </source>
</reference>
<proteinExistence type="predicted"/>
<protein>
    <submittedName>
        <fullName evidence="2">Uncharacterized protein</fullName>
    </submittedName>
</protein>
<keyword evidence="1" id="KW-0812">Transmembrane</keyword>
<dbReference type="EMBL" id="ML986486">
    <property type="protein sequence ID" value="KAF2279475.1"/>
    <property type="molecule type" value="Genomic_DNA"/>
</dbReference>